<dbReference type="GO" id="GO:0007026">
    <property type="term" value="P:negative regulation of microtubule depolymerization"/>
    <property type="evidence" value="ECO:0007669"/>
    <property type="project" value="UniProtKB-ARBA"/>
</dbReference>
<evidence type="ECO:0000256" key="8">
    <source>
        <dbReference type="ARBA" id="ARBA00023212"/>
    </source>
</evidence>
<reference evidence="9" key="1">
    <citation type="submission" date="2021-06" db="EMBL/GenBank/DDBJ databases">
        <authorList>
            <person name="Hodson N. C."/>
            <person name="Mongue J. A."/>
            <person name="Jaron S. K."/>
        </authorList>
    </citation>
    <scope>NUCLEOTIDE SEQUENCE</scope>
</reference>
<evidence type="ECO:0000256" key="7">
    <source>
        <dbReference type="ARBA" id="ARBA00023203"/>
    </source>
</evidence>
<accession>A0A8J2LI94</accession>
<evidence type="ECO:0000256" key="5">
    <source>
        <dbReference type="ARBA" id="ARBA00022553"/>
    </source>
</evidence>
<dbReference type="GO" id="GO:0003779">
    <property type="term" value="F:actin binding"/>
    <property type="evidence" value="ECO:0007669"/>
    <property type="project" value="UniProtKB-KW"/>
</dbReference>
<dbReference type="Proteomes" id="UP000708208">
    <property type="component" value="Unassembled WGS sequence"/>
</dbReference>
<evidence type="ECO:0008006" key="11">
    <source>
        <dbReference type="Google" id="ProtNLM"/>
    </source>
</evidence>
<dbReference type="Pfam" id="PF00435">
    <property type="entry name" value="Spectrin"/>
    <property type="match status" value="2"/>
</dbReference>
<feature type="non-terminal residue" evidence="9">
    <location>
        <position position="142"/>
    </location>
</feature>
<dbReference type="CDD" id="cd00176">
    <property type="entry name" value="SPEC"/>
    <property type="match status" value="1"/>
</dbReference>
<dbReference type="GO" id="GO:0031594">
    <property type="term" value="C:neuromuscular junction"/>
    <property type="evidence" value="ECO:0007669"/>
    <property type="project" value="UniProtKB-ARBA"/>
</dbReference>
<comment type="caution">
    <text evidence="9">The sequence shown here is derived from an EMBL/GenBank/DDBJ whole genome shotgun (WGS) entry which is preliminary data.</text>
</comment>
<dbReference type="GO" id="GO:0016199">
    <property type="term" value="P:axon midline choice point recognition"/>
    <property type="evidence" value="ECO:0007669"/>
    <property type="project" value="UniProtKB-ARBA"/>
</dbReference>
<keyword evidence="8" id="KW-0206">Cytoskeleton</keyword>
<dbReference type="GO" id="GO:0007274">
    <property type="term" value="P:neuromuscular synaptic transmission"/>
    <property type="evidence" value="ECO:0007669"/>
    <property type="project" value="UniProtKB-ARBA"/>
</dbReference>
<dbReference type="GO" id="GO:0045169">
    <property type="term" value="C:fusome"/>
    <property type="evidence" value="ECO:0007669"/>
    <property type="project" value="UniProtKB-ARBA"/>
</dbReference>
<comment type="similarity">
    <text evidence="2">Belongs to the spectrin family.</text>
</comment>
<evidence type="ECO:0000256" key="6">
    <source>
        <dbReference type="ARBA" id="ARBA00022737"/>
    </source>
</evidence>
<evidence type="ECO:0000256" key="4">
    <source>
        <dbReference type="ARBA" id="ARBA00022490"/>
    </source>
</evidence>
<dbReference type="GO" id="GO:0042062">
    <property type="term" value="P:long-term strengthening of neuromuscular junction"/>
    <property type="evidence" value="ECO:0007669"/>
    <property type="project" value="UniProtKB-ARBA"/>
</dbReference>
<dbReference type="GO" id="GO:0016328">
    <property type="term" value="C:lateral plasma membrane"/>
    <property type="evidence" value="ECO:0007669"/>
    <property type="project" value="UniProtKB-ARBA"/>
</dbReference>
<keyword evidence="5" id="KW-0597">Phosphoprotein</keyword>
<keyword evidence="7" id="KW-0009">Actin-binding</keyword>
<evidence type="ECO:0000256" key="2">
    <source>
        <dbReference type="ARBA" id="ARBA00006826"/>
    </source>
</evidence>
<dbReference type="PANTHER" id="PTHR11915">
    <property type="entry name" value="SPECTRIN/FILAMIN RELATED CYTOSKELETAL PROTEIN"/>
    <property type="match status" value="1"/>
</dbReference>
<name>A0A8J2LI94_9HEXA</name>
<gene>
    <name evidence="9" type="ORF">AFUS01_LOCUS42735</name>
</gene>
<keyword evidence="4" id="KW-0963">Cytoplasm</keyword>
<dbReference type="AlphaFoldDB" id="A0A8J2LI94"/>
<evidence type="ECO:0000313" key="9">
    <source>
        <dbReference type="EMBL" id="CAG7833089.1"/>
    </source>
</evidence>
<dbReference type="GO" id="GO:0051693">
    <property type="term" value="P:actin filament capping"/>
    <property type="evidence" value="ECO:0007669"/>
    <property type="project" value="UniProtKB-KW"/>
</dbReference>
<sequence>GDSLRVQQLFRDIEDEEAWIREKEPIAGSNNRGRDLIGVQNLIKKHQAVLSEISNHEPRVNAVCENGTALSENGQFLSEEVFSRVGKLKEHWIALKEKSEKRKQDLDDALLAHQYFADANEAESWMREKEPLVLSTDVGKDE</sequence>
<evidence type="ECO:0000313" key="10">
    <source>
        <dbReference type="Proteomes" id="UP000708208"/>
    </source>
</evidence>
<dbReference type="GO" id="GO:0008017">
    <property type="term" value="F:microtubule binding"/>
    <property type="evidence" value="ECO:0007669"/>
    <property type="project" value="UniProtKB-ARBA"/>
</dbReference>
<evidence type="ECO:0000256" key="3">
    <source>
        <dbReference type="ARBA" id="ARBA00022467"/>
    </source>
</evidence>
<keyword evidence="3" id="KW-0117">Actin capping</keyword>
<keyword evidence="6" id="KW-0677">Repeat</keyword>
<dbReference type="GO" id="GO:0048790">
    <property type="term" value="P:maintenance of presynaptic active zone structure"/>
    <property type="evidence" value="ECO:0007669"/>
    <property type="project" value="UniProtKB-ARBA"/>
</dbReference>
<dbReference type="SMART" id="SM00150">
    <property type="entry name" value="SPEC"/>
    <property type="match status" value="1"/>
</dbReference>
<comment type="subcellular location">
    <subcellularLocation>
        <location evidence="1">Cytoplasm</location>
        <location evidence="1">Cytoskeleton</location>
    </subcellularLocation>
</comment>
<dbReference type="GO" id="GO:0005856">
    <property type="term" value="C:cytoskeleton"/>
    <property type="evidence" value="ECO:0007669"/>
    <property type="project" value="UniProtKB-SubCell"/>
</dbReference>
<organism evidence="9 10">
    <name type="scientific">Allacma fusca</name>
    <dbReference type="NCBI Taxonomy" id="39272"/>
    <lineage>
        <taxon>Eukaryota</taxon>
        <taxon>Metazoa</taxon>
        <taxon>Ecdysozoa</taxon>
        <taxon>Arthropoda</taxon>
        <taxon>Hexapoda</taxon>
        <taxon>Collembola</taxon>
        <taxon>Symphypleona</taxon>
        <taxon>Sminthuridae</taxon>
        <taxon>Allacma</taxon>
    </lineage>
</organism>
<keyword evidence="10" id="KW-1185">Reference proteome</keyword>
<proteinExistence type="inferred from homology"/>
<protein>
    <recommendedName>
        <fullName evidence="11">Alpha-spectrin</fullName>
    </recommendedName>
</protein>
<evidence type="ECO:0000256" key="1">
    <source>
        <dbReference type="ARBA" id="ARBA00004245"/>
    </source>
</evidence>
<dbReference type="EMBL" id="CAJVCH010568413">
    <property type="protein sequence ID" value="CAG7833089.1"/>
    <property type="molecule type" value="Genomic_DNA"/>
</dbReference>
<dbReference type="InterPro" id="IPR002017">
    <property type="entry name" value="Spectrin_repeat"/>
</dbReference>
<dbReference type="OrthoDB" id="6018565at2759"/>
<dbReference type="InterPro" id="IPR018159">
    <property type="entry name" value="Spectrin/alpha-actinin"/>
</dbReference>
<feature type="non-terminal residue" evidence="9">
    <location>
        <position position="1"/>
    </location>
</feature>
<dbReference type="FunFam" id="1.20.58.60:FF:000020">
    <property type="entry name" value="Spectrin alpha chain, non-erythrocytic 1"/>
    <property type="match status" value="1"/>
</dbReference>
<dbReference type="GO" id="GO:0045170">
    <property type="term" value="C:spectrosome"/>
    <property type="evidence" value="ECO:0007669"/>
    <property type="project" value="UniProtKB-ARBA"/>
</dbReference>